<dbReference type="PANTHER" id="PTHR43420:SF12">
    <property type="entry name" value="N-ACETYLTRANSFERASE DOMAIN-CONTAINING PROTEIN"/>
    <property type="match status" value="1"/>
</dbReference>
<evidence type="ECO:0000256" key="1">
    <source>
        <dbReference type="ARBA" id="ARBA00022679"/>
    </source>
</evidence>
<dbReference type="InterPro" id="IPR000182">
    <property type="entry name" value="GNAT_dom"/>
</dbReference>
<dbReference type="AlphaFoldDB" id="A0AAX2A5P4"/>
<proteinExistence type="predicted"/>
<dbReference type="PROSITE" id="PS51186">
    <property type="entry name" value="GNAT"/>
    <property type="match status" value="1"/>
</dbReference>
<evidence type="ECO:0000259" key="3">
    <source>
        <dbReference type="PROSITE" id="PS51186"/>
    </source>
</evidence>
<dbReference type="InterPro" id="IPR050680">
    <property type="entry name" value="YpeA/RimI_acetyltransf"/>
</dbReference>
<name>A0AAX2A5P4_9BACT</name>
<dbReference type="EMBL" id="PDKM01000008">
    <property type="protein sequence ID" value="RXK09080.1"/>
    <property type="molecule type" value="Genomic_DNA"/>
</dbReference>
<sequence length="139" mass="16565">MKISRASKEDIKRLFEIENSLFKDDIFALKLSSFYYHIKSSIIYKVKIGETVGYILWLKRKNFFRLYSLAILDKYQGLGLASSLIEYSLKNLEKKPLQLEVRISNKKAIMLYKKFGFKEVKILKEYYKDEDGVLMRLER</sequence>
<keyword evidence="1" id="KW-0808">Transferase</keyword>
<evidence type="ECO:0000256" key="2">
    <source>
        <dbReference type="ARBA" id="ARBA00023315"/>
    </source>
</evidence>
<organism evidence="5 7">
    <name type="scientific">Halarcobacter bivalviorum</name>
    <dbReference type="NCBI Taxonomy" id="663364"/>
    <lineage>
        <taxon>Bacteria</taxon>
        <taxon>Pseudomonadati</taxon>
        <taxon>Campylobacterota</taxon>
        <taxon>Epsilonproteobacteria</taxon>
        <taxon>Campylobacterales</taxon>
        <taxon>Arcobacteraceae</taxon>
        <taxon>Halarcobacter</taxon>
    </lineage>
</organism>
<dbReference type="SUPFAM" id="SSF55729">
    <property type="entry name" value="Acyl-CoA N-acyltransferases (Nat)"/>
    <property type="match status" value="1"/>
</dbReference>
<reference evidence="5 7" key="1">
    <citation type="submission" date="2017-10" db="EMBL/GenBank/DDBJ databases">
        <title>Genomics of the genus Arcobacter.</title>
        <authorList>
            <person name="Perez-Cataluna A."/>
            <person name="Figueras M.J."/>
        </authorList>
    </citation>
    <scope>NUCLEOTIDE SEQUENCE [LARGE SCALE GENOMIC DNA]</scope>
    <source>
        <strain evidence="5 7">CECT 7835</strain>
    </source>
</reference>
<dbReference type="GO" id="GO:0016747">
    <property type="term" value="F:acyltransferase activity, transferring groups other than amino-acyl groups"/>
    <property type="evidence" value="ECO:0007669"/>
    <property type="project" value="InterPro"/>
</dbReference>
<protein>
    <submittedName>
        <fullName evidence="5">GNAT family N-acetyltransferase</fullName>
    </submittedName>
    <submittedName>
        <fullName evidence="4">Ribosomal-protein-S18-alanine N-acetyltransferase</fullName>
    </submittedName>
</protein>
<dbReference type="PANTHER" id="PTHR43420">
    <property type="entry name" value="ACETYLTRANSFERASE"/>
    <property type="match status" value="1"/>
</dbReference>
<evidence type="ECO:0000313" key="7">
    <source>
        <dbReference type="Proteomes" id="UP000289193"/>
    </source>
</evidence>
<dbReference type="Gene3D" id="3.40.630.30">
    <property type="match status" value="1"/>
</dbReference>
<keyword evidence="7" id="KW-1185">Reference proteome</keyword>
<gene>
    <name evidence="4" type="primary">rimI</name>
    <name evidence="4" type="ORF">ABIV_1806</name>
    <name evidence="5" type="ORF">CRV05_12435</name>
</gene>
<feature type="domain" description="N-acetyltransferase" evidence="3">
    <location>
        <begin position="1"/>
        <end position="139"/>
    </location>
</feature>
<dbReference type="KEGG" id="hbv:ABIV_1806"/>
<dbReference type="RefSeq" id="WP_114839612.1">
    <property type="nucleotide sequence ID" value="NZ_CP031217.1"/>
</dbReference>
<accession>A0AAX2A5P4</accession>
<evidence type="ECO:0000313" key="4">
    <source>
        <dbReference type="EMBL" id="AXH12796.1"/>
    </source>
</evidence>
<dbReference type="EMBL" id="CP031217">
    <property type="protein sequence ID" value="AXH12796.1"/>
    <property type="molecule type" value="Genomic_DNA"/>
</dbReference>
<keyword evidence="2" id="KW-0012">Acyltransferase</keyword>
<dbReference type="CDD" id="cd04301">
    <property type="entry name" value="NAT_SF"/>
    <property type="match status" value="1"/>
</dbReference>
<evidence type="ECO:0000313" key="5">
    <source>
        <dbReference type="EMBL" id="RXK09080.1"/>
    </source>
</evidence>
<dbReference type="Proteomes" id="UP000289193">
    <property type="component" value="Unassembled WGS sequence"/>
</dbReference>
<reference evidence="4 6" key="2">
    <citation type="submission" date="2018-07" db="EMBL/GenBank/DDBJ databases">
        <title>Complete genome of the Arcobacter bivalviorum type strain LMG 26154.</title>
        <authorList>
            <person name="Miller W.G."/>
            <person name="Yee E."/>
            <person name="Bono J.L."/>
        </authorList>
    </citation>
    <scope>NUCLEOTIDE SEQUENCE [LARGE SCALE GENOMIC DNA]</scope>
    <source>
        <strain evidence="4 6">LMG 26154</strain>
    </source>
</reference>
<dbReference type="InterPro" id="IPR016181">
    <property type="entry name" value="Acyl_CoA_acyltransferase"/>
</dbReference>
<dbReference type="Pfam" id="PF13673">
    <property type="entry name" value="Acetyltransf_10"/>
    <property type="match status" value="1"/>
</dbReference>
<evidence type="ECO:0000313" key="6">
    <source>
        <dbReference type="Proteomes" id="UP000253850"/>
    </source>
</evidence>
<dbReference type="Proteomes" id="UP000253850">
    <property type="component" value="Chromosome"/>
</dbReference>